<keyword evidence="4" id="KW-1185">Reference proteome</keyword>
<gene>
    <name evidence="3" type="ORF">CLV71_1281</name>
</gene>
<feature type="compositionally biased region" description="Low complexity" evidence="2">
    <location>
        <begin position="179"/>
        <end position="194"/>
    </location>
</feature>
<feature type="compositionally biased region" description="Basic residues" evidence="2">
    <location>
        <begin position="9"/>
        <end position="18"/>
    </location>
</feature>
<proteinExistence type="predicted"/>
<feature type="region of interest" description="Disordered" evidence="2">
    <location>
        <begin position="83"/>
        <end position="220"/>
    </location>
</feature>
<reference evidence="3 4" key="1">
    <citation type="submission" date="2019-03" db="EMBL/GenBank/DDBJ databases">
        <title>Genomic Encyclopedia of Archaeal and Bacterial Type Strains, Phase II (KMG-II): from individual species to whole genera.</title>
        <authorList>
            <person name="Goeker M."/>
        </authorList>
    </citation>
    <scope>NUCLEOTIDE SEQUENCE [LARGE SCALE GENOMIC DNA]</scope>
    <source>
        <strain evidence="3 4">DSM 45499</strain>
    </source>
</reference>
<evidence type="ECO:0000313" key="3">
    <source>
        <dbReference type="EMBL" id="TDV37738.1"/>
    </source>
</evidence>
<sequence>MPLPPVKARLPRLPRRHTPVANRPPETPALERGPADVVAARAQLGNAAVTAVLGGRPPDTTPQQASWLGQMLLAGQNLVGNQAVATQATAPPAPASPAPVTPTPKKPPPAKPTAQQATSPSAQAPDKKELAGDKAPAERAEKDQKAKAAGPRSPGADPKFQALKTDVNTKKKTVGASHPPAAAEAGAAQDAAEAPADDQEARGKAAHAEEMDAAQPKEFNKQDFVAAVRKAIADRAPKNLEDADNFGDSGKAEEVKQEVQGKVGDGKHASAQNIAETTAAPPDPAPDAKQVVPMAGDKVPPKPSTPNPTQAAPDQLPPSASDMSEGPAQVDQQMADAKVTEQQLSLENSREPQFDKAVKEKKTLESHSKKAPKKLRADESRELKETKATAAAQGITAMAGIQATRVETGQKVGTGKTDTKSKDEDKRKQVTDLLQKVFDQIKCDVEKILEDLDKKVDDQFTTKEKRARDRFTDDHEEGMRRYKADRYGGWNGGFLWAKDLLLPLPEEANRVYERARDTYLASMDHIISEIADTVEAELKRAKDRIAAGRKELKATVNNVPADLRTLGREAATDFEGKFDELKDTVNDKGTELVDTGAVKFSV</sequence>
<evidence type="ECO:0000256" key="2">
    <source>
        <dbReference type="SAM" id="MobiDB-lite"/>
    </source>
</evidence>
<name>A0A4R7URR3_9PSEU</name>
<evidence type="ECO:0000313" key="4">
    <source>
        <dbReference type="Proteomes" id="UP000294927"/>
    </source>
</evidence>
<feature type="compositionally biased region" description="Basic and acidic residues" evidence="2">
    <location>
        <begin position="348"/>
        <end position="368"/>
    </location>
</feature>
<feature type="compositionally biased region" description="Basic and acidic residues" evidence="2">
    <location>
        <begin position="375"/>
        <end position="387"/>
    </location>
</feature>
<comment type="caution">
    <text evidence="3">The sequence shown here is derived from an EMBL/GenBank/DDBJ whole genome shotgun (WGS) entry which is preliminary data.</text>
</comment>
<keyword evidence="1" id="KW-0175">Coiled coil</keyword>
<feature type="region of interest" description="Disordered" evidence="2">
    <location>
        <begin position="1"/>
        <end position="34"/>
    </location>
</feature>
<accession>A0A4R7URR3</accession>
<protein>
    <submittedName>
        <fullName evidence="3">Uncharacterized protein</fullName>
    </submittedName>
</protein>
<organism evidence="3 4">
    <name type="scientific">Actinophytocola oryzae</name>
    <dbReference type="NCBI Taxonomy" id="502181"/>
    <lineage>
        <taxon>Bacteria</taxon>
        <taxon>Bacillati</taxon>
        <taxon>Actinomycetota</taxon>
        <taxon>Actinomycetes</taxon>
        <taxon>Pseudonocardiales</taxon>
        <taxon>Pseudonocardiaceae</taxon>
    </lineage>
</organism>
<feature type="coiled-coil region" evidence="1">
    <location>
        <begin position="531"/>
        <end position="558"/>
    </location>
</feature>
<dbReference type="Proteomes" id="UP000294927">
    <property type="component" value="Unassembled WGS sequence"/>
</dbReference>
<dbReference type="EMBL" id="SOCP01000028">
    <property type="protein sequence ID" value="TDV37738.1"/>
    <property type="molecule type" value="Genomic_DNA"/>
</dbReference>
<feature type="compositionally biased region" description="Low complexity" evidence="2">
    <location>
        <begin position="112"/>
        <end position="124"/>
    </location>
</feature>
<feature type="compositionally biased region" description="Basic and acidic residues" evidence="2">
    <location>
        <begin position="125"/>
        <end position="146"/>
    </location>
</feature>
<feature type="region of interest" description="Disordered" evidence="2">
    <location>
        <begin position="234"/>
        <end position="388"/>
    </location>
</feature>
<feature type="compositionally biased region" description="Basic and acidic residues" evidence="2">
    <location>
        <begin position="199"/>
        <end position="210"/>
    </location>
</feature>
<evidence type="ECO:0000256" key="1">
    <source>
        <dbReference type="SAM" id="Coils"/>
    </source>
</evidence>
<feature type="compositionally biased region" description="Basic and acidic residues" evidence="2">
    <location>
        <begin position="250"/>
        <end position="268"/>
    </location>
</feature>
<feature type="compositionally biased region" description="Pro residues" evidence="2">
    <location>
        <begin position="91"/>
        <end position="111"/>
    </location>
</feature>
<dbReference type="AlphaFoldDB" id="A0A4R7URR3"/>